<evidence type="ECO:0000256" key="7">
    <source>
        <dbReference type="ARBA" id="ARBA00022801"/>
    </source>
</evidence>
<dbReference type="GO" id="GO:0005654">
    <property type="term" value="C:nucleoplasm"/>
    <property type="evidence" value="ECO:0007669"/>
    <property type="project" value="UniProtKB-SubCell"/>
</dbReference>
<evidence type="ECO:0000256" key="13">
    <source>
        <dbReference type="ARBA" id="ARBA00029382"/>
    </source>
</evidence>
<dbReference type="InterPro" id="IPR029060">
    <property type="entry name" value="PIN-like_dom_sf"/>
</dbReference>
<dbReference type="CDD" id="cd09900">
    <property type="entry name" value="H3TH_XPG-like"/>
    <property type="match status" value="1"/>
</dbReference>
<dbReference type="Gene3D" id="3.40.50.1010">
    <property type="entry name" value="5'-nuclease"/>
    <property type="match status" value="1"/>
</dbReference>
<dbReference type="InterPro" id="IPR023426">
    <property type="entry name" value="Flap_endonuc"/>
</dbReference>
<dbReference type="EC" id="3.1.-.-" evidence="16"/>
<comment type="similarity">
    <text evidence="14 16">Belongs to the XPG/RAD2 endonuclease family. FEN1 subfamily.</text>
</comment>
<dbReference type="GO" id="GO:0008409">
    <property type="term" value="F:5'-3' exonuclease activity"/>
    <property type="evidence" value="ECO:0007669"/>
    <property type="project" value="UniProtKB-UniRule"/>
</dbReference>
<dbReference type="InterPro" id="IPR019974">
    <property type="entry name" value="XPG_CS"/>
</dbReference>
<dbReference type="SMART" id="SM00279">
    <property type="entry name" value="HhH2"/>
    <property type="match status" value="1"/>
</dbReference>
<dbReference type="SMART" id="SM00485">
    <property type="entry name" value="XPGN"/>
    <property type="match status" value="1"/>
</dbReference>
<dbReference type="GO" id="GO:0017108">
    <property type="term" value="F:5'-flap endonuclease activity"/>
    <property type="evidence" value="ECO:0007669"/>
    <property type="project" value="UniProtKB-UniRule"/>
</dbReference>
<keyword evidence="8 16" id="KW-0269">Exonuclease</keyword>
<dbReference type="PROSITE" id="PS00841">
    <property type="entry name" value="XPG_1"/>
    <property type="match status" value="1"/>
</dbReference>
<evidence type="ECO:0000256" key="4">
    <source>
        <dbReference type="ARBA" id="ARBA00022723"/>
    </source>
</evidence>
<dbReference type="GO" id="GO:0000287">
    <property type="term" value="F:magnesium ion binding"/>
    <property type="evidence" value="ECO:0007669"/>
    <property type="project" value="UniProtKB-UniRule"/>
</dbReference>
<feature type="coiled-coil region" evidence="17">
    <location>
        <begin position="95"/>
        <end position="125"/>
    </location>
</feature>
<keyword evidence="11 16" id="KW-0234">DNA repair</keyword>
<organism evidence="22 23">
    <name type="scientific">Acrasis kona</name>
    <dbReference type="NCBI Taxonomy" id="1008807"/>
    <lineage>
        <taxon>Eukaryota</taxon>
        <taxon>Discoba</taxon>
        <taxon>Heterolobosea</taxon>
        <taxon>Tetramitia</taxon>
        <taxon>Eutetramitia</taxon>
        <taxon>Acrasidae</taxon>
        <taxon>Acrasis</taxon>
    </lineage>
</organism>
<feature type="domain" description="5'-3' exonuclease" evidence="19">
    <location>
        <begin position="39"/>
        <end position="304"/>
    </location>
</feature>
<dbReference type="SUPFAM" id="SSF47807">
    <property type="entry name" value="5' to 3' exonuclease, C-terminal subdomain"/>
    <property type="match status" value="1"/>
</dbReference>
<dbReference type="Gene3D" id="1.10.150.20">
    <property type="entry name" value="5' to 3' exonuclease, C-terminal subdomain"/>
    <property type="match status" value="1"/>
</dbReference>
<feature type="compositionally biased region" description="Basic and acidic residues" evidence="18">
    <location>
        <begin position="353"/>
        <end position="363"/>
    </location>
</feature>
<dbReference type="InterPro" id="IPR006086">
    <property type="entry name" value="XPG-I_dom"/>
</dbReference>
<keyword evidence="10 16" id="KW-0496">Mitochondrion</keyword>
<evidence type="ECO:0000256" key="6">
    <source>
        <dbReference type="ARBA" id="ARBA00022763"/>
    </source>
</evidence>
<comment type="subunit">
    <text evidence="15">Interacts with PCNA1 and PCNA2. Three molecules of FEN1 bind to one PCNA trimer with each molecule binding to one PCNA monomer. PCNA stimulates the nuclease activity without altering cleavage specificity.</text>
</comment>
<keyword evidence="2 16" id="KW-0235">DNA replication</keyword>
<evidence type="ECO:0000256" key="15">
    <source>
        <dbReference type="ARBA" id="ARBA00063178"/>
    </source>
</evidence>
<dbReference type="SMART" id="SM00475">
    <property type="entry name" value="53EXOc"/>
    <property type="match status" value="1"/>
</dbReference>
<dbReference type="PANTHER" id="PTHR11081">
    <property type="entry name" value="FLAP ENDONUCLEASE FAMILY MEMBER"/>
    <property type="match status" value="1"/>
</dbReference>
<keyword evidence="1 16" id="KW-0597">Phosphoprotein</keyword>
<dbReference type="InterPro" id="IPR036279">
    <property type="entry name" value="5-3_exonuclease_C_sf"/>
</dbReference>
<sequence>MGIKGLSTLIADTCPDAMKEHPIKSYFSRNIAIDASMCMYQFLIGIRGAGIGDLTNEAGEITSHLQGLLSRTIKLLELGIKPVYVFDGKAPDLKSGELDKRKEKLKEAKEELEKAEENGDDEAKNMYFKRTVRVTRDQADEAKKMLKLMGIPVIEAPSEAEAQCAELVKTGKVFATGTEDMDALTFGTSILLRQLTNPEGKVREYSLEKILEGMDITMDQFIDICILCGCDYTDSIKGIGPKKALQYVKKYKDIEGVIKNMPAQHKVPDNFPLERVREIFKQPEVIKGDEVDLKWTEVDEKGLTEFLVTGKKFNETRIANAIDKLRASQKQASQGRLDSFFQVVGKSTSSTLEKNKKAAELAKKKGKKGASSAAAKNKAGSGTKRKREEGSSSSKKLKKE</sequence>
<evidence type="ECO:0000313" key="23">
    <source>
        <dbReference type="Proteomes" id="UP001431209"/>
    </source>
</evidence>
<dbReference type="EMBL" id="JAOPGA020001523">
    <property type="protein sequence ID" value="KAL0489171.1"/>
    <property type="molecule type" value="Genomic_DNA"/>
</dbReference>
<feature type="domain" description="XPG N-terminal" evidence="21">
    <location>
        <begin position="1"/>
        <end position="108"/>
    </location>
</feature>
<dbReference type="FunFam" id="1.10.150.20:FF:000009">
    <property type="entry name" value="Flap endonuclease 1"/>
    <property type="match status" value="1"/>
</dbReference>
<gene>
    <name evidence="22" type="ORF">AKO1_013705</name>
</gene>
<keyword evidence="4 16" id="KW-0479">Metal-binding</keyword>
<dbReference type="PANTHER" id="PTHR11081:SF9">
    <property type="entry name" value="FLAP ENDONUCLEASE 1"/>
    <property type="match status" value="1"/>
</dbReference>
<evidence type="ECO:0000256" key="14">
    <source>
        <dbReference type="ARBA" id="ARBA00034726"/>
    </source>
</evidence>
<evidence type="ECO:0000256" key="11">
    <source>
        <dbReference type="ARBA" id="ARBA00023204"/>
    </source>
</evidence>
<dbReference type="FunFam" id="3.40.50.1010:FF:000016">
    <property type="entry name" value="Flap endonuclease 1"/>
    <property type="match status" value="1"/>
</dbReference>
<feature type="compositionally biased region" description="Low complexity" evidence="18">
    <location>
        <begin position="369"/>
        <end position="379"/>
    </location>
</feature>
<dbReference type="InterPro" id="IPR006084">
    <property type="entry name" value="XPG/Rad2"/>
</dbReference>
<dbReference type="GO" id="GO:0005730">
    <property type="term" value="C:nucleolus"/>
    <property type="evidence" value="ECO:0007669"/>
    <property type="project" value="UniProtKB-SubCell"/>
</dbReference>
<keyword evidence="23" id="KW-1185">Reference proteome</keyword>
<keyword evidence="17" id="KW-0175">Coiled coil</keyword>
<evidence type="ECO:0000256" key="16">
    <source>
        <dbReference type="HAMAP-Rule" id="MF_03140"/>
    </source>
</evidence>
<keyword evidence="7 16" id="KW-0378">Hydrolase</keyword>
<proteinExistence type="inferred from homology"/>
<comment type="cofactor">
    <cofactor evidence="16">
        <name>Mg(2+)</name>
        <dbReference type="ChEBI" id="CHEBI:18420"/>
    </cofactor>
    <text evidence="16">Binds 2 magnesium ions per subunit. They probably participate in the reaction catalyzed by the enzyme. May bind an additional third magnesium ion after substrate binding.</text>
</comment>
<dbReference type="PRINTS" id="PR00853">
    <property type="entry name" value="XPGRADSUPER"/>
</dbReference>
<dbReference type="GO" id="GO:0043137">
    <property type="term" value="P:DNA replication, removal of RNA primer"/>
    <property type="evidence" value="ECO:0007669"/>
    <property type="project" value="UniProtKB-UniRule"/>
</dbReference>
<evidence type="ECO:0000256" key="3">
    <source>
        <dbReference type="ARBA" id="ARBA00022722"/>
    </source>
</evidence>
<evidence type="ECO:0000259" key="20">
    <source>
        <dbReference type="SMART" id="SM00484"/>
    </source>
</evidence>
<keyword evidence="12 16" id="KW-0539">Nucleus</keyword>
<evidence type="ECO:0000313" key="22">
    <source>
        <dbReference type="EMBL" id="KAL0489171.1"/>
    </source>
</evidence>
<evidence type="ECO:0000259" key="19">
    <source>
        <dbReference type="SMART" id="SM00475"/>
    </source>
</evidence>
<keyword evidence="3 16" id="KW-0540">Nuclease</keyword>
<accession>A0AAW2ZKC3</accession>
<keyword evidence="6 16" id="KW-0227">DNA damage</keyword>
<dbReference type="SMART" id="SM00484">
    <property type="entry name" value="XPGI"/>
    <property type="match status" value="1"/>
</dbReference>
<evidence type="ECO:0000256" key="8">
    <source>
        <dbReference type="ARBA" id="ARBA00022839"/>
    </source>
</evidence>
<dbReference type="CDD" id="cd09867">
    <property type="entry name" value="PIN_FEN1"/>
    <property type="match status" value="1"/>
</dbReference>
<dbReference type="HAMAP" id="MF_00614">
    <property type="entry name" value="Fen"/>
    <property type="match status" value="1"/>
</dbReference>
<evidence type="ECO:0000256" key="12">
    <source>
        <dbReference type="ARBA" id="ARBA00023242"/>
    </source>
</evidence>
<dbReference type="GO" id="GO:0005739">
    <property type="term" value="C:mitochondrion"/>
    <property type="evidence" value="ECO:0007669"/>
    <property type="project" value="UniProtKB-SubCell"/>
</dbReference>
<dbReference type="AlphaFoldDB" id="A0AAW2ZKC3"/>
<dbReference type="Proteomes" id="UP001431209">
    <property type="component" value="Unassembled WGS sequence"/>
</dbReference>
<dbReference type="InterPro" id="IPR002421">
    <property type="entry name" value="5-3_exonuclease"/>
</dbReference>
<evidence type="ECO:0000256" key="17">
    <source>
        <dbReference type="SAM" id="Coils"/>
    </source>
</evidence>
<evidence type="ECO:0000256" key="18">
    <source>
        <dbReference type="SAM" id="MobiDB-lite"/>
    </source>
</evidence>
<name>A0AAW2ZKC3_9EUKA</name>
<evidence type="ECO:0000259" key="21">
    <source>
        <dbReference type="SMART" id="SM00485"/>
    </source>
</evidence>
<dbReference type="PROSITE" id="PS00842">
    <property type="entry name" value="XPG_2"/>
    <property type="match status" value="1"/>
</dbReference>
<feature type="domain" description="XPG-I" evidence="20">
    <location>
        <begin position="147"/>
        <end position="216"/>
    </location>
</feature>
<dbReference type="InterPro" id="IPR006085">
    <property type="entry name" value="XPG_DNA_repair_N"/>
</dbReference>
<dbReference type="GO" id="GO:0003677">
    <property type="term" value="F:DNA binding"/>
    <property type="evidence" value="ECO:0007669"/>
    <property type="project" value="UniProtKB-UniRule"/>
</dbReference>
<comment type="subcellular location">
    <subcellularLocation>
        <location evidence="16">Nucleus</location>
        <location evidence="16">Nucleolus</location>
    </subcellularLocation>
    <subcellularLocation>
        <location evidence="16">Nucleus</location>
        <location evidence="16">Nucleoplasm</location>
    </subcellularLocation>
    <subcellularLocation>
        <location evidence="16">Mitochondrion</location>
    </subcellularLocation>
    <text evidence="16">Resides mostly in the nucleoli and relocalizes to the nucleoplasm upon DNA damage.</text>
</comment>
<evidence type="ECO:0000256" key="9">
    <source>
        <dbReference type="ARBA" id="ARBA00022842"/>
    </source>
</evidence>
<protein>
    <recommendedName>
        <fullName evidence="16">Flap endonuclease 1</fullName>
        <shortName evidence="16">FEN-1</shortName>
        <ecNumber evidence="16">3.1.-.-</ecNumber>
    </recommendedName>
    <alternativeName>
        <fullName evidence="16">Flap structure-specific endonuclease 1</fullName>
    </alternativeName>
</protein>
<dbReference type="GO" id="GO:0006284">
    <property type="term" value="P:base-excision repair"/>
    <property type="evidence" value="ECO:0007669"/>
    <property type="project" value="UniProtKB-UniRule"/>
</dbReference>
<evidence type="ECO:0000256" key="2">
    <source>
        <dbReference type="ARBA" id="ARBA00022705"/>
    </source>
</evidence>
<dbReference type="SUPFAM" id="SSF88723">
    <property type="entry name" value="PIN domain-like"/>
    <property type="match status" value="1"/>
</dbReference>
<keyword evidence="5 16" id="KW-0255">Endonuclease</keyword>
<evidence type="ECO:0000256" key="5">
    <source>
        <dbReference type="ARBA" id="ARBA00022759"/>
    </source>
</evidence>
<dbReference type="InterPro" id="IPR008918">
    <property type="entry name" value="HhH2"/>
</dbReference>
<evidence type="ECO:0000256" key="1">
    <source>
        <dbReference type="ARBA" id="ARBA00022553"/>
    </source>
</evidence>
<dbReference type="Pfam" id="PF00752">
    <property type="entry name" value="XPG_N"/>
    <property type="match status" value="1"/>
</dbReference>
<comment type="caution">
    <text evidence="22">The sequence shown here is derived from an EMBL/GenBank/DDBJ whole genome shotgun (WGS) entry which is preliminary data.</text>
</comment>
<evidence type="ECO:0000256" key="10">
    <source>
        <dbReference type="ARBA" id="ARBA00023128"/>
    </source>
</evidence>
<dbReference type="Pfam" id="PF00867">
    <property type="entry name" value="XPG_I"/>
    <property type="match status" value="1"/>
</dbReference>
<reference evidence="22 23" key="1">
    <citation type="submission" date="2024-03" db="EMBL/GenBank/DDBJ databases">
        <title>The Acrasis kona genome and developmental transcriptomes reveal deep origins of eukaryotic multicellular pathways.</title>
        <authorList>
            <person name="Sheikh S."/>
            <person name="Fu C.-J."/>
            <person name="Brown M.W."/>
            <person name="Baldauf S.L."/>
        </authorList>
    </citation>
    <scope>NUCLEOTIDE SEQUENCE [LARGE SCALE GENOMIC DNA]</scope>
    <source>
        <strain evidence="22 23">ATCC MYA-3509</strain>
    </source>
</reference>
<feature type="region of interest" description="Disordered" evidence="18">
    <location>
        <begin position="349"/>
        <end position="400"/>
    </location>
</feature>
<keyword evidence="9 16" id="KW-0460">Magnesium</keyword>
<comment type="function">
    <text evidence="13 16">Structure-specific nuclease with 5'-flap endonuclease and 5'-3' exonuclease activities involved in DNA replication and repair. During DNA replication, cleaves the 5'-overhanging flap structure that is generated by displacement synthesis when DNA polymerase encounters the 5'-end of a downstream Okazaki fragment. It enters the flap from the 5'-end and then tracks to cleave the flap base, leaving a nick for ligation. Also involved in the long patch base excision repair (LP-BER) pathway, by cleaving within the apurinic/apyrimidinic (AP) site-terminated flap. Acts as a genome stabilization factor that prevents flaps from equilibrating into structures that lead to duplications and deletions. Also possesses 5'-3' exonuclease activity on nicked or gapped double-stranded DNA, and exhibits RNase H activity. Also involved in replication and repair of rDNA and in repairing mitochondrial DNA.</text>
</comment>